<accession>G7H039</accession>
<gene>
    <name evidence="2" type="ORF">GOARA_033_00150</name>
</gene>
<feature type="coiled-coil region" evidence="1">
    <location>
        <begin position="95"/>
        <end position="122"/>
    </location>
</feature>
<name>G7H039_9ACTN</name>
<evidence type="ECO:0000313" key="2">
    <source>
        <dbReference type="EMBL" id="GAB09214.1"/>
    </source>
</evidence>
<dbReference type="AlphaFoldDB" id="G7H039"/>
<dbReference type="RefSeq" id="WP_007321291.1">
    <property type="nucleotide sequence ID" value="NZ_BAEE01000033.1"/>
</dbReference>
<protein>
    <recommendedName>
        <fullName evidence="4">PE domain-containing protein</fullName>
    </recommendedName>
</protein>
<keyword evidence="3" id="KW-1185">Reference proteome</keyword>
<dbReference type="Proteomes" id="UP000035088">
    <property type="component" value="Unassembled WGS sequence"/>
</dbReference>
<sequence length="130" mass="14223">MAKPEPVKDLKDVTSTFTGATESSNAKTLFLDPAAADRAANACRTMRGQLDALIQKEHELRTDGTLNGFLSSERLGKDRLDKKVNGEAGSFIHAINEHKEALEKMETAIRAARKAYEGTDEATRNSFKAL</sequence>
<organism evidence="2 3">
    <name type="scientific">Gordonia araii NBRC 100433</name>
    <dbReference type="NCBI Taxonomy" id="1073574"/>
    <lineage>
        <taxon>Bacteria</taxon>
        <taxon>Bacillati</taxon>
        <taxon>Actinomycetota</taxon>
        <taxon>Actinomycetes</taxon>
        <taxon>Mycobacteriales</taxon>
        <taxon>Gordoniaceae</taxon>
        <taxon>Gordonia</taxon>
    </lineage>
</organism>
<comment type="caution">
    <text evidence="2">The sequence shown here is derived from an EMBL/GenBank/DDBJ whole genome shotgun (WGS) entry which is preliminary data.</text>
</comment>
<evidence type="ECO:0000313" key="3">
    <source>
        <dbReference type="Proteomes" id="UP000035088"/>
    </source>
</evidence>
<dbReference type="STRING" id="1073574.GOARA_033_00150"/>
<evidence type="ECO:0000256" key="1">
    <source>
        <dbReference type="SAM" id="Coils"/>
    </source>
</evidence>
<reference evidence="2 3" key="1">
    <citation type="submission" date="2011-11" db="EMBL/GenBank/DDBJ databases">
        <title>Whole genome shotgun sequence of Gordonia araii NBRC 100433.</title>
        <authorList>
            <person name="Yoshida Y."/>
            <person name="Hosoyama A."/>
            <person name="Tsuchikane K."/>
            <person name="Katsumata H."/>
            <person name="Yamazaki S."/>
            <person name="Fujita N."/>
        </authorList>
    </citation>
    <scope>NUCLEOTIDE SEQUENCE [LARGE SCALE GENOMIC DNA]</scope>
    <source>
        <strain evidence="2 3">NBRC 100433</strain>
    </source>
</reference>
<keyword evidence="1" id="KW-0175">Coiled coil</keyword>
<evidence type="ECO:0008006" key="4">
    <source>
        <dbReference type="Google" id="ProtNLM"/>
    </source>
</evidence>
<proteinExistence type="predicted"/>
<dbReference type="EMBL" id="BAEE01000033">
    <property type="protein sequence ID" value="GAB09214.1"/>
    <property type="molecule type" value="Genomic_DNA"/>
</dbReference>